<comment type="caution">
    <text evidence="2">The sequence shown here is derived from an EMBL/GenBank/DDBJ whole genome shotgun (WGS) entry which is preliminary data.</text>
</comment>
<keyword evidence="1" id="KW-0812">Transmembrane</keyword>
<name>A0ABQ9E2S2_TEGGR</name>
<feature type="transmembrane region" description="Helical" evidence="1">
    <location>
        <begin position="49"/>
        <end position="66"/>
    </location>
</feature>
<dbReference type="Proteomes" id="UP001217089">
    <property type="component" value="Unassembled WGS sequence"/>
</dbReference>
<feature type="transmembrane region" description="Helical" evidence="1">
    <location>
        <begin position="72"/>
        <end position="95"/>
    </location>
</feature>
<gene>
    <name evidence="2" type="ORF">KUTeg_023679</name>
</gene>
<evidence type="ECO:0000313" key="2">
    <source>
        <dbReference type="EMBL" id="KAJ8299619.1"/>
    </source>
</evidence>
<accession>A0ABQ9E2S2</accession>
<dbReference type="EMBL" id="JARBDR010000921">
    <property type="protein sequence ID" value="KAJ8299619.1"/>
    <property type="molecule type" value="Genomic_DNA"/>
</dbReference>
<evidence type="ECO:0000313" key="3">
    <source>
        <dbReference type="Proteomes" id="UP001217089"/>
    </source>
</evidence>
<keyword evidence="1" id="KW-1133">Transmembrane helix</keyword>
<evidence type="ECO:0000256" key="1">
    <source>
        <dbReference type="SAM" id="Phobius"/>
    </source>
</evidence>
<proteinExistence type="predicted"/>
<keyword evidence="3" id="KW-1185">Reference proteome</keyword>
<reference evidence="2 3" key="1">
    <citation type="submission" date="2022-12" db="EMBL/GenBank/DDBJ databases">
        <title>Chromosome-level genome of Tegillarca granosa.</title>
        <authorList>
            <person name="Kim J."/>
        </authorList>
    </citation>
    <scope>NUCLEOTIDE SEQUENCE [LARGE SCALE GENOMIC DNA]</scope>
    <source>
        <strain evidence="2">Teg-2019</strain>
        <tissue evidence="2">Adductor muscle</tissue>
    </source>
</reference>
<organism evidence="2 3">
    <name type="scientific">Tegillarca granosa</name>
    <name type="common">Malaysian cockle</name>
    <name type="synonym">Anadara granosa</name>
    <dbReference type="NCBI Taxonomy" id="220873"/>
    <lineage>
        <taxon>Eukaryota</taxon>
        <taxon>Metazoa</taxon>
        <taxon>Spiralia</taxon>
        <taxon>Lophotrochozoa</taxon>
        <taxon>Mollusca</taxon>
        <taxon>Bivalvia</taxon>
        <taxon>Autobranchia</taxon>
        <taxon>Pteriomorphia</taxon>
        <taxon>Arcoida</taxon>
        <taxon>Arcoidea</taxon>
        <taxon>Arcidae</taxon>
        <taxon>Tegillarca</taxon>
    </lineage>
</organism>
<keyword evidence="1" id="KW-0472">Membrane</keyword>
<protein>
    <submittedName>
        <fullName evidence="2">Uncharacterized protein</fullName>
    </submittedName>
</protein>
<sequence>MDFIGKTKHFLNVFMINMHFNNPDKFLIFIIYIIIQFFKIKFHLNLIQIVPCIVLSIISVNNVSGIRIIYKIFFYVQIIPNYFVLLKFYTCFIIAKNTITKNHIPLFGTQLPKITYPLFVFDIILDMAFNRKGIEHFEKTCMPQNFMEKCLLCDFLFNGNNFLLKILYYIGNTLYNKEDGFSTRELEHYSH</sequence>